<dbReference type="AlphaFoldDB" id="A0A4S4AL13"/>
<dbReference type="Pfam" id="PF06568">
    <property type="entry name" value="YjiS-like"/>
    <property type="match status" value="1"/>
</dbReference>
<dbReference type="RefSeq" id="WP_136385720.1">
    <property type="nucleotide sequence ID" value="NZ_SSOD01000012.1"/>
</dbReference>
<evidence type="ECO:0000259" key="1">
    <source>
        <dbReference type="Pfam" id="PF06568"/>
    </source>
</evidence>
<accession>A0A4S4AL13</accession>
<sequence length="72" mass="8461">MNTFDHALRPPVARPGTLVVAGLRAFRRTVALWMARSRQRRELHELDDRLLRDIGIRREDALIEAARPFWRA</sequence>
<dbReference type="InterPro" id="IPR009506">
    <property type="entry name" value="YjiS-like"/>
</dbReference>
<comment type="caution">
    <text evidence="2">The sequence shown here is derived from an EMBL/GenBank/DDBJ whole genome shotgun (WGS) entry which is preliminary data.</text>
</comment>
<name>A0A4S4AL13_9RHOO</name>
<reference evidence="2 3" key="1">
    <citation type="submission" date="2019-04" db="EMBL/GenBank/DDBJ databases">
        <title>Azoarcus rhizosphaerae sp. nov. isolated from rhizosphere of Ficus religiosa.</title>
        <authorList>
            <person name="Lin S.-Y."/>
            <person name="Hameed A."/>
            <person name="Hsu Y.-H."/>
            <person name="Young C.-C."/>
        </authorList>
    </citation>
    <scope>NUCLEOTIDE SEQUENCE [LARGE SCALE GENOMIC DNA]</scope>
    <source>
        <strain evidence="2 3">CC-YHH848</strain>
    </source>
</reference>
<dbReference type="Proteomes" id="UP000307956">
    <property type="component" value="Unassembled WGS sequence"/>
</dbReference>
<gene>
    <name evidence="2" type="ORF">E6O51_14495</name>
</gene>
<keyword evidence="3" id="KW-1185">Reference proteome</keyword>
<evidence type="ECO:0000313" key="3">
    <source>
        <dbReference type="Proteomes" id="UP000307956"/>
    </source>
</evidence>
<proteinExistence type="predicted"/>
<protein>
    <submittedName>
        <fullName evidence="2">DUF1127 domain-containing protein</fullName>
    </submittedName>
</protein>
<feature type="domain" description="YjiS-like" evidence="1">
    <location>
        <begin position="26"/>
        <end position="61"/>
    </location>
</feature>
<dbReference type="EMBL" id="SSOD01000012">
    <property type="protein sequence ID" value="THF60138.1"/>
    <property type="molecule type" value="Genomic_DNA"/>
</dbReference>
<evidence type="ECO:0000313" key="2">
    <source>
        <dbReference type="EMBL" id="THF60138.1"/>
    </source>
</evidence>
<organism evidence="2 3">
    <name type="scientific">Pseudothauera rhizosphaerae</name>
    <dbReference type="NCBI Taxonomy" id="2565932"/>
    <lineage>
        <taxon>Bacteria</taxon>
        <taxon>Pseudomonadati</taxon>
        <taxon>Pseudomonadota</taxon>
        <taxon>Betaproteobacteria</taxon>
        <taxon>Rhodocyclales</taxon>
        <taxon>Zoogloeaceae</taxon>
        <taxon>Pseudothauera</taxon>
    </lineage>
</organism>